<feature type="transmembrane region" description="Helical" evidence="7">
    <location>
        <begin position="92"/>
        <end position="114"/>
    </location>
</feature>
<gene>
    <name evidence="9" type="ORF">IM700_009020</name>
</gene>
<dbReference type="Gene3D" id="1.10.3720.10">
    <property type="entry name" value="MetI-like"/>
    <property type="match status" value="1"/>
</dbReference>
<feature type="domain" description="ABC transmembrane type-1" evidence="8">
    <location>
        <begin position="88"/>
        <end position="304"/>
    </location>
</feature>
<comment type="similarity">
    <text evidence="7">Belongs to the binding-protein-dependent transport system permease family.</text>
</comment>
<dbReference type="CDD" id="cd06261">
    <property type="entry name" value="TM_PBP2"/>
    <property type="match status" value="1"/>
</dbReference>
<feature type="transmembrane region" description="Helical" evidence="7">
    <location>
        <begin position="223"/>
        <end position="247"/>
    </location>
</feature>
<proteinExistence type="inferred from homology"/>
<dbReference type="RefSeq" id="WP_193417275.1">
    <property type="nucleotide sequence ID" value="NZ_JADCNN020000006.1"/>
</dbReference>
<evidence type="ECO:0000256" key="3">
    <source>
        <dbReference type="ARBA" id="ARBA00022475"/>
    </source>
</evidence>
<evidence type="ECO:0000313" key="10">
    <source>
        <dbReference type="Proteomes" id="UP001516620"/>
    </source>
</evidence>
<feature type="transmembrane region" description="Helical" evidence="7">
    <location>
        <begin position="33"/>
        <end position="55"/>
    </location>
</feature>
<evidence type="ECO:0000256" key="5">
    <source>
        <dbReference type="ARBA" id="ARBA00022989"/>
    </source>
</evidence>
<evidence type="ECO:0000256" key="6">
    <source>
        <dbReference type="ARBA" id="ARBA00023136"/>
    </source>
</evidence>
<dbReference type="EMBL" id="JADCNN020000006">
    <property type="protein sequence ID" value="MBM6995807.1"/>
    <property type="molecule type" value="Genomic_DNA"/>
</dbReference>
<feature type="transmembrane region" description="Helical" evidence="7">
    <location>
        <begin position="177"/>
        <end position="202"/>
    </location>
</feature>
<comment type="subcellular location">
    <subcellularLocation>
        <location evidence="1 7">Cell membrane</location>
        <topology evidence="1 7">Multi-pass membrane protein</topology>
    </subcellularLocation>
</comment>
<evidence type="ECO:0000313" key="9">
    <source>
        <dbReference type="EMBL" id="MBM6995807.1"/>
    </source>
</evidence>
<accession>A0ABS2H2V8</accession>
<keyword evidence="5 7" id="KW-1133">Transmembrane helix</keyword>
<reference evidence="9 10" key="1">
    <citation type="submission" date="2021-01" db="EMBL/GenBank/DDBJ databases">
        <title>Paenibacillus sp.nov. isolated from the rhizosphere soil of tomato plant.</title>
        <authorList>
            <person name="Thin K.K."/>
            <person name="Zhang X."/>
            <person name="He S."/>
        </authorList>
    </citation>
    <scope>NUCLEOTIDE SEQUENCE [LARGE SCALE GENOMIC DNA]</scope>
    <source>
        <strain evidence="9 10">DXFW5</strain>
    </source>
</reference>
<dbReference type="PANTHER" id="PTHR43227:SF11">
    <property type="entry name" value="BLL4140 PROTEIN"/>
    <property type="match status" value="1"/>
</dbReference>
<sequence>MAKSAAAAKKPVGLRMKQFFIDFGRQWEIQSMIWPGIIFMIIFCYVPIYGLTIAFKNYTVIDTLSSAPWVGLDNFKIIASDRYFWDSVVNTLGISFLKLAIGFVIPIILAIMIYELSMGRFKKIVQTISYLPHFLSWIVLGGMLITWFSTTGMFNQLLLDLGIISKAQNIMLDPGKYWWIAVLSDVWKEAGWGTILYLAIMAKIDPTYYEAAKIDGASRLRQIWNITLPNMKMIISLNLILTVSGLLGSNLDQTLVLINSQNREKAEVINSYVYRMGMTQGDFSYATAVGLGVSIVSVILLVFANKVTSKLNDNQSVL</sequence>
<feature type="transmembrane region" description="Helical" evidence="7">
    <location>
        <begin position="283"/>
        <end position="304"/>
    </location>
</feature>
<feature type="transmembrane region" description="Helical" evidence="7">
    <location>
        <begin position="134"/>
        <end position="157"/>
    </location>
</feature>
<organism evidence="9 10">
    <name type="scientific">Paenibacillus rhizolycopersici</name>
    <dbReference type="NCBI Taxonomy" id="2780073"/>
    <lineage>
        <taxon>Bacteria</taxon>
        <taxon>Bacillati</taxon>
        <taxon>Bacillota</taxon>
        <taxon>Bacilli</taxon>
        <taxon>Bacillales</taxon>
        <taxon>Paenibacillaceae</taxon>
        <taxon>Paenibacillus</taxon>
    </lineage>
</organism>
<evidence type="ECO:0000256" key="4">
    <source>
        <dbReference type="ARBA" id="ARBA00022692"/>
    </source>
</evidence>
<evidence type="ECO:0000256" key="7">
    <source>
        <dbReference type="RuleBase" id="RU363032"/>
    </source>
</evidence>
<dbReference type="Pfam" id="PF00528">
    <property type="entry name" value="BPD_transp_1"/>
    <property type="match status" value="1"/>
</dbReference>
<keyword evidence="2 7" id="KW-0813">Transport</keyword>
<dbReference type="InterPro" id="IPR035906">
    <property type="entry name" value="MetI-like_sf"/>
</dbReference>
<comment type="caution">
    <text evidence="9">The sequence shown here is derived from an EMBL/GenBank/DDBJ whole genome shotgun (WGS) entry which is preliminary data.</text>
</comment>
<dbReference type="InterPro" id="IPR050809">
    <property type="entry name" value="UgpAE/MalFG_permease"/>
</dbReference>
<evidence type="ECO:0000256" key="1">
    <source>
        <dbReference type="ARBA" id="ARBA00004651"/>
    </source>
</evidence>
<protein>
    <submittedName>
        <fullName evidence="9">Sugar ABC transporter permease</fullName>
    </submittedName>
</protein>
<name>A0ABS2H2V8_9BACL</name>
<keyword evidence="4 7" id="KW-0812">Transmembrane</keyword>
<dbReference type="SUPFAM" id="SSF161098">
    <property type="entry name" value="MetI-like"/>
    <property type="match status" value="1"/>
</dbReference>
<evidence type="ECO:0000259" key="8">
    <source>
        <dbReference type="PROSITE" id="PS50928"/>
    </source>
</evidence>
<evidence type="ECO:0000256" key="2">
    <source>
        <dbReference type="ARBA" id="ARBA00022448"/>
    </source>
</evidence>
<keyword evidence="10" id="KW-1185">Reference proteome</keyword>
<dbReference type="PANTHER" id="PTHR43227">
    <property type="entry name" value="BLL4140 PROTEIN"/>
    <property type="match status" value="1"/>
</dbReference>
<keyword evidence="3" id="KW-1003">Cell membrane</keyword>
<dbReference type="Proteomes" id="UP001516620">
    <property type="component" value="Unassembled WGS sequence"/>
</dbReference>
<dbReference type="InterPro" id="IPR000515">
    <property type="entry name" value="MetI-like"/>
</dbReference>
<dbReference type="PROSITE" id="PS50928">
    <property type="entry name" value="ABC_TM1"/>
    <property type="match status" value="1"/>
</dbReference>
<keyword evidence="6 7" id="KW-0472">Membrane</keyword>